<keyword evidence="3" id="KW-0408">Iron</keyword>
<dbReference type="SUPFAM" id="SSF54909">
    <property type="entry name" value="Dimeric alpha+beta barrel"/>
    <property type="match status" value="2"/>
</dbReference>
<dbReference type="PANTHER" id="PTHR36843:SF1">
    <property type="entry name" value="COPROHEME DECARBOXYLASE"/>
    <property type="match status" value="1"/>
</dbReference>
<feature type="compositionally biased region" description="Basic and acidic residues" evidence="4">
    <location>
        <begin position="280"/>
        <end position="300"/>
    </location>
</feature>
<feature type="region of interest" description="Disordered" evidence="4">
    <location>
        <begin position="255"/>
        <end position="317"/>
    </location>
</feature>
<evidence type="ECO:0000256" key="1">
    <source>
        <dbReference type="ARBA" id="ARBA00022617"/>
    </source>
</evidence>
<dbReference type="GO" id="GO:0004601">
    <property type="term" value="F:peroxidase activity"/>
    <property type="evidence" value="ECO:0007669"/>
    <property type="project" value="UniProtKB-KW"/>
</dbReference>
<dbReference type="InterPro" id="IPR010644">
    <property type="entry name" value="ChdC/CLD"/>
</dbReference>
<feature type="region of interest" description="Disordered" evidence="4">
    <location>
        <begin position="409"/>
        <end position="430"/>
    </location>
</feature>
<gene>
    <name evidence="6" type="ORF">CV102_11255</name>
</gene>
<dbReference type="GO" id="GO:0046872">
    <property type="term" value="F:metal ion binding"/>
    <property type="evidence" value="ECO:0007669"/>
    <property type="project" value="UniProtKB-KW"/>
</dbReference>
<accession>A0A8J8Q656</accession>
<keyword evidence="2" id="KW-0479">Metal-binding</keyword>
<dbReference type="Pfam" id="PF03992">
    <property type="entry name" value="ABM"/>
    <property type="match status" value="1"/>
</dbReference>
<dbReference type="AlphaFoldDB" id="A0A8J8Q656"/>
<evidence type="ECO:0000313" key="6">
    <source>
        <dbReference type="EMBL" id="TYL38384.1"/>
    </source>
</evidence>
<evidence type="ECO:0000256" key="4">
    <source>
        <dbReference type="SAM" id="MobiDB-lite"/>
    </source>
</evidence>
<evidence type="ECO:0000259" key="5">
    <source>
        <dbReference type="PROSITE" id="PS51725"/>
    </source>
</evidence>
<dbReference type="Proteomes" id="UP000766904">
    <property type="component" value="Unassembled WGS sequence"/>
</dbReference>
<keyword evidence="6" id="KW-0560">Oxidoreductase</keyword>
<keyword evidence="7" id="KW-1185">Reference proteome</keyword>
<feature type="compositionally biased region" description="Basic and acidic residues" evidence="4">
    <location>
        <begin position="409"/>
        <end position="423"/>
    </location>
</feature>
<dbReference type="EMBL" id="PHNJ01000005">
    <property type="protein sequence ID" value="TYL38384.1"/>
    <property type="molecule type" value="Genomic_DNA"/>
</dbReference>
<dbReference type="Pfam" id="PF06778">
    <property type="entry name" value="Chlor_dismutase"/>
    <property type="match status" value="1"/>
</dbReference>
<evidence type="ECO:0000256" key="3">
    <source>
        <dbReference type="ARBA" id="ARBA00023004"/>
    </source>
</evidence>
<comment type="caution">
    <text evidence="6">The sequence shown here is derived from an EMBL/GenBank/DDBJ whole genome shotgun (WGS) entry which is preliminary data.</text>
</comment>
<evidence type="ECO:0000313" key="7">
    <source>
        <dbReference type="Proteomes" id="UP000766904"/>
    </source>
</evidence>
<proteinExistence type="predicted"/>
<dbReference type="PANTHER" id="PTHR36843">
    <property type="entry name" value="HEME-DEPENDENT PEROXIDASE YWFI-RELATED"/>
    <property type="match status" value="1"/>
</dbReference>
<dbReference type="RefSeq" id="WP_148858082.1">
    <property type="nucleotide sequence ID" value="NZ_PHNJ01000005.1"/>
</dbReference>
<evidence type="ECO:0000256" key="2">
    <source>
        <dbReference type="ARBA" id="ARBA00022723"/>
    </source>
</evidence>
<dbReference type="PROSITE" id="PS51725">
    <property type="entry name" value="ABM"/>
    <property type="match status" value="1"/>
</dbReference>
<dbReference type="Gene3D" id="3.30.70.100">
    <property type="match status" value="1"/>
</dbReference>
<sequence>MERRRPPQTEEGWYVLHDFRSIDWDAWRDAPERRRSRAIDEGIEYLSGAERVDDAEAGDSATFAVLGHKADLLVLHLRPTLAEIDALERRFEQTALAEFTERADSYLSVTEVSGYMSEEFFDEESEVEDTGMKRYIESRLKPEIPDSEFVSFYPMDKRRGPEDNWYDLPFDERAEHLSSHGDIGRDYAGRVTQIISGSIGLDDFEWGVTLFADDPTDVKELLYEMRFDPSSSRFAEFGRFLSARRFPPEQLGAFLAGEPIPQDDADPHGGHPHGAGESARGGHGDSSGHHGDSSGHHHGESGGSGDDEDEGEEVRSELEEMGVYAGQPHGEDVHAVVLYSAADEDELFDEVDGLRTNFDHYDTHVKTAVYGTRDDDGENAVVSLWETERAANTAAGFLADLPDIVRQAGDDRAPAGADGERGDGPASDDSWGTMGMFYTVKPEHREDFVETFGDAESLLAEMEGHRKTDLLVNRENENDMFIASRWDSREDAMEFFRSDAFADAVEFGRDVLEDRPRHVFLA</sequence>
<protein>
    <submittedName>
        <fullName evidence="6">Heme-dependent peroxidase</fullName>
    </submittedName>
</protein>
<dbReference type="NCBIfam" id="NF008913">
    <property type="entry name" value="PRK12276.1"/>
    <property type="match status" value="1"/>
</dbReference>
<dbReference type="NCBIfam" id="NF007124">
    <property type="entry name" value="PRK09565.1"/>
    <property type="match status" value="2"/>
</dbReference>
<dbReference type="OrthoDB" id="8690at2157"/>
<keyword evidence="6" id="KW-0575">Peroxidase</keyword>
<dbReference type="InterPro" id="IPR007138">
    <property type="entry name" value="ABM_dom"/>
</dbReference>
<reference evidence="6" key="1">
    <citation type="submission" date="2017-11" db="EMBL/GenBank/DDBJ databases">
        <authorList>
            <person name="Kajale S.C."/>
            <person name="Sharma A."/>
        </authorList>
    </citation>
    <scope>NUCLEOTIDE SEQUENCE</scope>
    <source>
        <strain evidence="6">LS1_42</strain>
    </source>
</reference>
<name>A0A8J8Q656_9EURY</name>
<organism evidence="6 7">
    <name type="scientific">Natronococcus pandeyae</name>
    <dbReference type="NCBI Taxonomy" id="2055836"/>
    <lineage>
        <taxon>Archaea</taxon>
        <taxon>Methanobacteriati</taxon>
        <taxon>Methanobacteriota</taxon>
        <taxon>Stenosarchaea group</taxon>
        <taxon>Halobacteria</taxon>
        <taxon>Halobacteriales</taxon>
        <taxon>Natrialbaceae</taxon>
        <taxon>Natronococcus</taxon>
    </lineage>
</organism>
<feature type="domain" description="ABM" evidence="5">
    <location>
        <begin position="432"/>
        <end position="520"/>
    </location>
</feature>
<keyword evidence="1" id="KW-0349">Heme</keyword>
<dbReference type="Gene3D" id="3.30.70.1030">
    <property type="entry name" value="Apc35880, domain 1"/>
    <property type="match status" value="2"/>
</dbReference>
<dbReference type="GO" id="GO:0020037">
    <property type="term" value="F:heme binding"/>
    <property type="evidence" value="ECO:0007669"/>
    <property type="project" value="InterPro"/>
</dbReference>
<dbReference type="InterPro" id="IPR011008">
    <property type="entry name" value="Dimeric_a/b-barrel"/>
</dbReference>